<dbReference type="InterPro" id="IPR002035">
    <property type="entry name" value="VWF_A"/>
</dbReference>
<dbReference type="Proteomes" id="UP001196980">
    <property type="component" value="Unassembled WGS sequence"/>
</dbReference>
<name>A0ABS6S2V5_9BACT</name>
<keyword evidence="1" id="KW-0732">Signal</keyword>
<sequence>MKRIFLVICIALVSLSLAGGQEQDNLSLDIAAIGTNSSGALQAVIDVHDQRGKSIQGLKAGNFTLIVGNKKGKASSLQKKYEEPLSLIIAVDVSGSMSGVALSDTKKYLFNLIHQLNDDTHIMLMTFGGEIKEVVHFTQNRELLYSQIDNLKAVDKKTILYKAITDDIKTASRAPTSKTAILLITD</sequence>
<accession>A0ABS6S2V5</accession>
<feature type="domain" description="VWFA" evidence="2">
    <location>
        <begin position="86"/>
        <end position="186"/>
    </location>
</feature>
<evidence type="ECO:0000256" key="1">
    <source>
        <dbReference type="SAM" id="SignalP"/>
    </source>
</evidence>
<evidence type="ECO:0000259" key="2">
    <source>
        <dbReference type="PROSITE" id="PS50234"/>
    </source>
</evidence>
<organism evidence="3 4">
    <name type="scientific">Candidatus Magnetobacterium casense</name>
    <dbReference type="NCBI Taxonomy" id="1455061"/>
    <lineage>
        <taxon>Bacteria</taxon>
        <taxon>Pseudomonadati</taxon>
        <taxon>Nitrospirota</taxon>
        <taxon>Thermodesulfovibrionia</taxon>
        <taxon>Thermodesulfovibrionales</taxon>
        <taxon>Candidatus Magnetobacteriaceae</taxon>
        <taxon>Candidatus Magnetobacterium</taxon>
    </lineage>
</organism>
<feature type="non-terminal residue" evidence="3">
    <location>
        <position position="186"/>
    </location>
</feature>
<protein>
    <submittedName>
        <fullName evidence="3">VWA domain-containing protein</fullName>
    </submittedName>
</protein>
<evidence type="ECO:0000313" key="3">
    <source>
        <dbReference type="EMBL" id="MBV6343187.1"/>
    </source>
</evidence>
<feature type="signal peptide" evidence="1">
    <location>
        <begin position="1"/>
        <end position="18"/>
    </location>
</feature>
<comment type="caution">
    <text evidence="3">The sequence shown here is derived from an EMBL/GenBank/DDBJ whole genome shotgun (WGS) entry which is preliminary data.</text>
</comment>
<gene>
    <name evidence="3" type="ORF">HWQ67_16525</name>
</gene>
<dbReference type="RefSeq" id="WP_218253791.1">
    <property type="nucleotide sequence ID" value="NZ_JABXWD010000478.1"/>
</dbReference>
<keyword evidence="4" id="KW-1185">Reference proteome</keyword>
<dbReference type="EMBL" id="JABXWD010000478">
    <property type="protein sequence ID" value="MBV6343187.1"/>
    <property type="molecule type" value="Genomic_DNA"/>
</dbReference>
<dbReference type="Pfam" id="PF13519">
    <property type="entry name" value="VWA_2"/>
    <property type="match status" value="1"/>
</dbReference>
<dbReference type="CDD" id="cd00198">
    <property type="entry name" value="vWFA"/>
    <property type="match status" value="1"/>
</dbReference>
<reference evidence="3 4" key="1">
    <citation type="journal article" date="2020" name="J Geophys Res Biogeosci">
        <title>Magnetotaxis as an Adaptation to Enable Bacterial Shuttling of Microbial Sulfur and Sulfur Cycling Across Aquatic Oxic#Anoxic Interfaces.</title>
        <authorList>
            <person name="Li J."/>
            <person name="Liu P."/>
            <person name="Wang J."/>
            <person name="Roberts A.P."/>
            <person name="Pan Y."/>
        </authorList>
    </citation>
    <scope>NUCLEOTIDE SEQUENCE [LARGE SCALE GENOMIC DNA]</scope>
    <source>
        <strain evidence="3 4">MYR-1_YQ</strain>
    </source>
</reference>
<evidence type="ECO:0000313" key="4">
    <source>
        <dbReference type="Proteomes" id="UP001196980"/>
    </source>
</evidence>
<proteinExistence type="predicted"/>
<dbReference type="PROSITE" id="PS50234">
    <property type="entry name" value="VWFA"/>
    <property type="match status" value="1"/>
</dbReference>
<feature type="chain" id="PRO_5045168067" evidence="1">
    <location>
        <begin position="19"/>
        <end position="186"/>
    </location>
</feature>